<dbReference type="STRING" id="1549748.WH95_18520"/>
<organism evidence="2 3">
    <name type="scientific">Kiloniella litopenaei</name>
    <dbReference type="NCBI Taxonomy" id="1549748"/>
    <lineage>
        <taxon>Bacteria</taxon>
        <taxon>Pseudomonadati</taxon>
        <taxon>Pseudomonadota</taxon>
        <taxon>Alphaproteobacteria</taxon>
        <taxon>Rhodospirillales</taxon>
        <taxon>Kiloniellaceae</taxon>
        <taxon>Kiloniella</taxon>
    </lineage>
</organism>
<proteinExistence type="predicted"/>
<protein>
    <recommendedName>
        <fullName evidence="4">Terminase</fullName>
    </recommendedName>
</protein>
<accession>A0A0M2R1B1</accession>
<feature type="region of interest" description="Disordered" evidence="1">
    <location>
        <begin position="1"/>
        <end position="41"/>
    </location>
</feature>
<evidence type="ECO:0008006" key="4">
    <source>
        <dbReference type="Google" id="ProtNLM"/>
    </source>
</evidence>
<sequence>MPNHRTPLAKARATGQDRKNKGRFENRSEPDGIVPLGEPSEFMNDDERGIWEGFKKDFPWLAASDRVLMEIACVLRCKLINREEMTNAEINQLRMCISAMGGTPADRTKITIPDGKTRDPADSFFN</sequence>
<keyword evidence="3" id="KW-1185">Reference proteome</keyword>
<dbReference type="AlphaFoldDB" id="A0A0M2R1B1"/>
<evidence type="ECO:0000256" key="1">
    <source>
        <dbReference type="SAM" id="MobiDB-lite"/>
    </source>
</evidence>
<evidence type="ECO:0000313" key="2">
    <source>
        <dbReference type="EMBL" id="KKJ75436.1"/>
    </source>
</evidence>
<dbReference type="RefSeq" id="WP_046509863.1">
    <property type="nucleotide sequence ID" value="NZ_LANI01000032.1"/>
</dbReference>
<name>A0A0M2R1B1_9PROT</name>
<evidence type="ECO:0000313" key="3">
    <source>
        <dbReference type="Proteomes" id="UP000034491"/>
    </source>
</evidence>
<feature type="compositionally biased region" description="Basic and acidic residues" evidence="1">
    <location>
        <begin position="15"/>
        <end position="30"/>
    </location>
</feature>
<comment type="caution">
    <text evidence="2">The sequence shown here is derived from an EMBL/GenBank/DDBJ whole genome shotgun (WGS) entry which is preliminary data.</text>
</comment>
<dbReference type="EMBL" id="LANI01000032">
    <property type="protein sequence ID" value="KKJ75436.1"/>
    <property type="molecule type" value="Genomic_DNA"/>
</dbReference>
<feature type="region of interest" description="Disordered" evidence="1">
    <location>
        <begin position="107"/>
        <end position="126"/>
    </location>
</feature>
<dbReference type="OrthoDB" id="6046378at2"/>
<reference evidence="2 3" key="1">
    <citation type="submission" date="2015-03" db="EMBL/GenBank/DDBJ databases">
        <title>Genome sequence of Kiloniella sp. P1-1, isolated from the gut microflora of Pacific white shrimp, Penaeus vannamei.</title>
        <authorList>
            <person name="Shao Z."/>
            <person name="Wang L."/>
            <person name="Li X."/>
        </authorList>
    </citation>
    <scope>NUCLEOTIDE SEQUENCE [LARGE SCALE GENOMIC DNA]</scope>
    <source>
        <strain evidence="2 3">P1-1</strain>
    </source>
</reference>
<feature type="compositionally biased region" description="Basic and acidic residues" evidence="1">
    <location>
        <begin position="115"/>
        <end position="126"/>
    </location>
</feature>
<dbReference type="Proteomes" id="UP000034491">
    <property type="component" value="Unassembled WGS sequence"/>
</dbReference>
<gene>
    <name evidence="2" type="ORF">WH95_18520</name>
</gene>